<evidence type="ECO:0000256" key="6">
    <source>
        <dbReference type="ARBA" id="ARBA00022857"/>
    </source>
</evidence>
<dbReference type="EC" id="1.3.1.-" evidence="9"/>
<keyword evidence="3 9" id="KW-0285">Flavoprotein</keyword>
<keyword evidence="7" id="KW-0694">RNA-binding</keyword>
<evidence type="ECO:0000256" key="5">
    <source>
        <dbReference type="ARBA" id="ARBA00022694"/>
    </source>
</evidence>
<evidence type="ECO:0000313" key="13">
    <source>
        <dbReference type="EMBL" id="KTC92893.1"/>
    </source>
</evidence>
<feature type="active site" description="Proton donor" evidence="10">
    <location>
        <position position="82"/>
    </location>
</feature>
<dbReference type="InterPro" id="IPR035587">
    <property type="entry name" value="DUS-like_FMN-bd"/>
</dbReference>
<feature type="binding site" evidence="11">
    <location>
        <position position="153"/>
    </location>
    <ligand>
        <name>FMN</name>
        <dbReference type="ChEBI" id="CHEBI:58210"/>
    </ligand>
</feature>
<comment type="similarity">
    <text evidence="9">Belongs to the dus family.</text>
</comment>
<evidence type="ECO:0000259" key="12">
    <source>
        <dbReference type="Pfam" id="PF01207"/>
    </source>
</evidence>
<dbReference type="SUPFAM" id="SSF51395">
    <property type="entry name" value="FMN-linked oxidoreductases"/>
    <property type="match status" value="1"/>
</dbReference>
<keyword evidence="4 9" id="KW-0288">FMN</keyword>
<feature type="binding site" evidence="11">
    <location>
        <position position="52"/>
    </location>
    <ligand>
        <name>FMN</name>
        <dbReference type="ChEBI" id="CHEBI:58210"/>
    </ligand>
</feature>
<feature type="domain" description="DUS-like FMN-binding" evidence="12">
    <location>
        <begin position="1"/>
        <end position="303"/>
    </location>
</feature>
<dbReference type="Gene3D" id="1.20.120.1460">
    <property type="match status" value="1"/>
</dbReference>
<keyword evidence="14" id="KW-1185">Reference proteome</keyword>
<evidence type="ECO:0000256" key="8">
    <source>
        <dbReference type="ARBA" id="ARBA00023002"/>
    </source>
</evidence>
<organism evidence="13 14">
    <name type="scientific">Legionella drozanskii LLAP-1</name>
    <dbReference type="NCBI Taxonomy" id="1212489"/>
    <lineage>
        <taxon>Bacteria</taxon>
        <taxon>Pseudomonadati</taxon>
        <taxon>Pseudomonadota</taxon>
        <taxon>Gammaproteobacteria</taxon>
        <taxon>Legionellales</taxon>
        <taxon>Legionellaceae</taxon>
        <taxon>Legionella</taxon>
    </lineage>
</organism>
<dbReference type="CDD" id="cd02801">
    <property type="entry name" value="DUS_like_FMN"/>
    <property type="match status" value="1"/>
</dbReference>
<dbReference type="Gene3D" id="3.20.20.70">
    <property type="entry name" value="Aldolase class I"/>
    <property type="match status" value="1"/>
</dbReference>
<evidence type="ECO:0000313" key="14">
    <source>
        <dbReference type="Proteomes" id="UP000054736"/>
    </source>
</evidence>
<dbReference type="STRING" id="1212489.Ldro_0264"/>
<accession>A0A0W0TBV2</accession>
<dbReference type="GO" id="GO:0017150">
    <property type="term" value="F:tRNA dihydrouridine synthase activity"/>
    <property type="evidence" value="ECO:0007669"/>
    <property type="project" value="InterPro"/>
</dbReference>
<dbReference type="PANTHER" id="PTHR42907">
    <property type="entry name" value="FMN-LINKED OXIDOREDUCTASES SUPERFAMILY PROTEIN"/>
    <property type="match status" value="1"/>
</dbReference>
<comment type="function">
    <text evidence="9">Catalyzes the synthesis of 5,6-dihydrouridine (D), a modified base found in the D-loop of most tRNAs, via the reduction of the C5-C6 double bond in target uridines.</text>
</comment>
<keyword evidence="2" id="KW-0820">tRNA-binding</keyword>
<reference evidence="13 14" key="1">
    <citation type="submission" date="2015-11" db="EMBL/GenBank/DDBJ databases">
        <title>Genomic analysis of 38 Legionella species identifies large and diverse effector repertoires.</title>
        <authorList>
            <person name="Burstein D."/>
            <person name="Amaro F."/>
            <person name="Zusman T."/>
            <person name="Lifshitz Z."/>
            <person name="Cohen O."/>
            <person name="Gilbert J.A."/>
            <person name="Pupko T."/>
            <person name="Shuman H.A."/>
            <person name="Segal G."/>
        </authorList>
    </citation>
    <scope>NUCLEOTIDE SEQUENCE [LARGE SCALE GENOMIC DNA]</scope>
    <source>
        <strain evidence="13 14">ATCC 700990</strain>
    </source>
</reference>
<dbReference type="PATRIC" id="fig|1212489.4.peg.274"/>
<dbReference type="AlphaFoldDB" id="A0A0W0TBV2"/>
<evidence type="ECO:0000256" key="3">
    <source>
        <dbReference type="ARBA" id="ARBA00022630"/>
    </source>
</evidence>
<evidence type="ECO:0000256" key="9">
    <source>
        <dbReference type="PIRNR" id="PIRNR006621"/>
    </source>
</evidence>
<dbReference type="GO" id="GO:0050660">
    <property type="term" value="F:flavin adenine dinucleotide binding"/>
    <property type="evidence" value="ECO:0007669"/>
    <property type="project" value="InterPro"/>
</dbReference>
<dbReference type="InterPro" id="IPR018517">
    <property type="entry name" value="tRNA_hU_synthase_CS"/>
</dbReference>
<keyword evidence="11" id="KW-0547">Nucleotide-binding</keyword>
<evidence type="ECO:0000256" key="7">
    <source>
        <dbReference type="ARBA" id="ARBA00022884"/>
    </source>
</evidence>
<evidence type="ECO:0000256" key="10">
    <source>
        <dbReference type="PIRSR" id="PIRSR006621-1"/>
    </source>
</evidence>
<comment type="cofactor">
    <cofactor evidence="1 9 11">
        <name>FMN</name>
        <dbReference type="ChEBI" id="CHEBI:58210"/>
    </cofactor>
</comment>
<keyword evidence="8 9" id="KW-0560">Oxidoreductase</keyword>
<gene>
    <name evidence="13" type="primary">yjbN</name>
    <name evidence="13" type="ORF">Ldro_0264</name>
</gene>
<dbReference type="InterPro" id="IPR004653">
    <property type="entry name" value="DusA"/>
</dbReference>
<feature type="binding site" evidence="11">
    <location>
        <begin position="215"/>
        <end position="216"/>
    </location>
    <ligand>
        <name>FMN</name>
        <dbReference type="ChEBI" id="CHEBI:58210"/>
    </ligand>
</feature>
<keyword evidence="5 9" id="KW-0819">tRNA processing</keyword>
<dbReference type="NCBIfam" id="NF008774">
    <property type="entry name" value="PRK11815.1"/>
    <property type="match status" value="1"/>
</dbReference>
<dbReference type="PROSITE" id="PS01136">
    <property type="entry name" value="UPF0034"/>
    <property type="match status" value="1"/>
</dbReference>
<evidence type="ECO:0000256" key="2">
    <source>
        <dbReference type="ARBA" id="ARBA00022555"/>
    </source>
</evidence>
<name>A0A0W0TBV2_9GAMM</name>
<dbReference type="GO" id="GO:0000049">
    <property type="term" value="F:tRNA binding"/>
    <property type="evidence" value="ECO:0007669"/>
    <property type="project" value="UniProtKB-KW"/>
</dbReference>
<dbReference type="Proteomes" id="UP000054736">
    <property type="component" value="Unassembled WGS sequence"/>
</dbReference>
<protein>
    <recommendedName>
        <fullName evidence="9">tRNA-dihydrouridine synthase</fullName>
        <ecNumber evidence="9">1.3.1.-</ecNumber>
    </recommendedName>
</protein>
<dbReference type="Pfam" id="PF01207">
    <property type="entry name" value="Dus"/>
    <property type="match status" value="1"/>
</dbReference>
<keyword evidence="6" id="KW-0521">NADP</keyword>
<dbReference type="EMBL" id="LNXY01000003">
    <property type="protein sequence ID" value="KTC92893.1"/>
    <property type="molecule type" value="Genomic_DNA"/>
</dbReference>
<dbReference type="InterPro" id="IPR001269">
    <property type="entry name" value="DUS_fam"/>
</dbReference>
<dbReference type="PIRSF" id="PIRSF006621">
    <property type="entry name" value="Dus"/>
    <property type="match status" value="1"/>
</dbReference>
<sequence>MIDWTYTHFRVFMRLIAPSAVLYTEMQTVGAIVNNPNRALSFHPMEHPLALQLGGADKEGLIRCAKTAEEQGFTEVNLNLGCPSDRVQAGRFGACLMAEPGMVADCLAGIKQHVSIPVTAKTRIGIDHQDSYEFFSSFAHKLVDAGCDKLIVHARKAWLHGLNPKQNRTIPPVHYDYVYRIKQEIPNIPIIINGNINTIDEIVTHMQYVDGVMLGRLACQNPYALMSIHHYFYPNTPVQSRSAILQQYMAYAQTQAEQGVALSLLLKPIFNFAYGLAGARSWRELLVKIQQQKRIDKLAQVVTMLREMEEDKLVSLDL</sequence>
<evidence type="ECO:0000256" key="1">
    <source>
        <dbReference type="ARBA" id="ARBA00001917"/>
    </source>
</evidence>
<feature type="binding site" evidence="11">
    <location>
        <position position="121"/>
    </location>
    <ligand>
        <name>FMN</name>
        <dbReference type="ChEBI" id="CHEBI:58210"/>
    </ligand>
</feature>
<comment type="caution">
    <text evidence="13">The sequence shown here is derived from an EMBL/GenBank/DDBJ whole genome shotgun (WGS) entry which is preliminary data.</text>
</comment>
<proteinExistence type="inferred from homology"/>
<dbReference type="PANTHER" id="PTHR42907:SF1">
    <property type="entry name" value="FMN-LINKED OXIDOREDUCTASES SUPERFAMILY PROTEIN"/>
    <property type="match status" value="1"/>
</dbReference>
<evidence type="ECO:0000256" key="11">
    <source>
        <dbReference type="PIRSR" id="PIRSR006621-2"/>
    </source>
</evidence>
<dbReference type="InterPro" id="IPR013785">
    <property type="entry name" value="Aldolase_TIM"/>
</dbReference>
<evidence type="ECO:0000256" key="4">
    <source>
        <dbReference type="ARBA" id="ARBA00022643"/>
    </source>
</evidence>